<evidence type="ECO:0000256" key="5">
    <source>
        <dbReference type="ARBA" id="ARBA00023125"/>
    </source>
</evidence>
<dbReference type="SUPFAM" id="SSF52172">
    <property type="entry name" value="CheY-like"/>
    <property type="match status" value="1"/>
</dbReference>
<keyword evidence="3" id="KW-0902">Two-component regulatory system</keyword>
<dbReference type="InterPro" id="IPR039420">
    <property type="entry name" value="WalR-like"/>
</dbReference>
<evidence type="ECO:0000256" key="7">
    <source>
        <dbReference type="PROSITE-ProRule" id="PRU00169"/>
    </source>
</evidence>
<evidence type="ECO:0000256" key="3">
    <source>
        <dbReference type="ARBA" id="ARBA00023012"/>
    </source>
</evidence>
<dbReference type="RefSeq" id="WP_147803530.1">
    <property type="nucleotide sequence ID" value="NZ_CP144914.1"/>
</dbReference>
<keyword evidence="2" id="KW-0597">Phosphoprotein</keyword>
<evidence type="ECO:0000256" key="2">
    <source>
        <dbReference type="ARBA" id="ARBA00022553"/>
    </source>
</evidence>
<dbReference type="Proteomes" id="UP000321816">
    <property type="component" value="Chromosome"/>
</dbReference>
<dbReference type="GO" id="GO:0000156">
    <property type="term" value="F:phosphorelay response regulator activity"/>
    <property type="evidence" value="ECO:0007669"/>
    <property type="project" value="TreeGrafter"/>
</dbReference>
<gene>
    <name evidence="11" type="ORF">FTX54_012125</name>
</gene>
<protein>
    <submittedName>
        <fullName evidence="11">Response regulator transcription factor</fullName>
    </submittedName>
</protein>
<comment type="subcellular location">
    <subcellularLocation>
        <location evidence="1">Cytoplasm</location>
    </subcellularLocation>
</comment>
<dbReference type="Gene3D" id="1.10.10.10">
    <property type="entry name" value="Winged helix-like DNA-binding domain superfamily/Winged helix DNA-binding domain"/>
    <property type="match status" value="1"/>
</dbReference>
<dbReference type="InterPro" id="IPR016032">
    <property type="entry name" value="Sig_transdc_resp-reg_C-effctor"/>
</dbReference>
<reference evidence="11 12" key="1">
    <citation type="submission" date="2024-01" db="EMBL/GenBank/DDBJ databases">
        <title>Complete Genome Sequence of Alkalicoccus halolimnae BZ-SZ-XJ29T, a Moderately Halophilic Bacterium Isolated from a Salt Lake.</title>
        <authorList>
            <person name="Zhao B."/>
        </authorList>
    </citation>
    <scope>NUCLEOTIDE SEQUENCE [LARGE SCALE GENOMIC DNA]</scope>
    <source>
        <strain evidence="11 12">BZ-SZ-XJ29</strain>
    </source>
</reference>
<dbReference type="PROSITE" id="PS50110">
    <property type="entry name" value="RESPONSE_REGULATORY"/>
    <property type="match status" value="1"/>
</dbReference>
<keyword evidence="6" id="KW-0804">Transcription</keyword>
<keyword evidence="4" id="KW-0805">Transcription regulation</keyword>
<organism evidence="11 12">
    <name type="scientific">Alkalicoccus halolimnae</name>
    <dbReference type="NCBI Taxonomy" id="1667239"/>
    <lineage>
        <taxon>Bacteria</taxon>
        <taxon>Bacillati</taxon>
        <taxon>Bacillota</taxon>
        <taxon>Bacilli</taxon>
        <taxon>Bacillales</taxon>
        <taxon>Bacillaceae</taxon>
        <taxon>Alkalicoccus</taxon>
    </lineage>
</organism>
<dbReference type="GO" id="GO:0005829">
    <property type="term" value="C:cytosol"/>
    <property type="evidence" value="ECO:0007669"/>
    <property type="project" value="TreeGrafter"/>
</dbReference>
<dbReference type="SMART" id="SM00448">
    <property type="entry name" value="REC"/>
    <property type="match status" value="1"/>
</dbReference>
<evidence type="ECO:0000256" key="6">
    <source>
        <dbReference type="ARBA" id="ARBA00023163"/>
    </source>
</evidence>
<dbReference type="InterPro" id="IPR036388">
    <property type="entry name" value="WH-like_DNA-bd_sf"/>
</dbReference>
<feature type="domain" description="Response regulatory" evidence="9">
    <location>
        <begin position="6"/>
        <end position="120"/>
    </location>
</feature>
<evidence type="ECO:0000256" key="1">
    <source>
        <dbReference type="ARBA" id="ARBA00004496"/>
    </source>
</evidence>
<dbReference type="Pfam" id="PF00072">
    <property type="entry name" value="Response_reg"/>
    <property type="match status" value="1"/>
</dbReference>
<dbReference type="InterPro" id="IPR001867">
    <property type="entry name" value="OmpR/PhoB-type_DNA-bd"/>
</dbReference>
<proteinExistence type="predicted"/>
<dbReference type="KEGG" id="ahal:FTX54_012125"/>
<feature type="DNA-binding region" description="OmpR/PhoB-type" evidence="8">
    <location>
        <begin position="136"/>
        <end position="235"/>
    </location>
</feature>
<dbReference type="GO" id="GO:0006355">
    <property type="term" value="P:regulation of DNA-templated transcription"/>
    <property type="evidence" value="ECO:0007669"/>
    <property type="project" value="InterPro"/>
</dbReference>
<evidence type="ECO:0000256" key="8">
    <source>
        <dbReference type="PROSITE-ProRule" id="PRU01091"/>
    </source>
</evidence>
<sequence>MAETGAILIIESDKNIRWELETSFQDAGFETWTAESRREALKVILHLHPEGIVLSTDLRDGSGFELCREIRQKQDWTPLIMLTEKQDELDCVLSLELGADDYMAKPVKQKELTARMKAVLRRGRMCCQEKPKKMVPGLLQNGDLEVDSTQYAVSMKGKWIDLTRKEFDLLVFMMKNTDTSFTRKELLQGLSENGMETDERIVDVFISRIRQKIEPNKRNPAYIKTVRGVGYMMRSLPVPALK</sequence>
<keyword evidence="12" id="KW-1185">Reference proteome</keyword>
<dbReference type="PANTHER" id="PTHR48111:SF40">
    <property type="entry name" value="PHOSPHATE REGULON TRANSCRIPTIONAL REGULATORY PROTEIN PHOB"/>
    <property type="match status" value="1"/>
</dbReference>
<evidence type="ECO:0000259" key="9">
    <source>
        <dbReference type="PROSITE" id="PS50110"/>
    </source>
</evidence>
<feature type="domain" description="OmpR/PhoB-type" evidence="10">
    <location>
        <begin position="136"/>
        <end position="235"/>
    </location>
</feature>
<comment type="caution">
    <text evidence="7">Lacks conserved residue(s) required for the propagation of feature annotation.</text>
</comment>
<dbReference type="EMBL" id="CP144914">
    <property type="protein sequence ID" value="WWD79162.1"/>
    <property type="molecule type" value="Genomic_DNA"/>
</dbReference>
<dbReference type="SMART" id="SM00862">
    <property type="entry name" value="Trans_reg_C"/>
    <property type="match status" value="1"/>
</dbReference>
<evidence type="ECO:0000259" key="10">
    <source>
        <dbReference type="PROSITE" id="PS51755"/>
    </source>
</evidence>
<keyword evidence="5 8" id="KW-0238">DNA-binding</keyword>
<dbReference type="AlphaFoldDB" id="A0A5C7F8F4"/>
<accession>A0A5C7F8F4</accession>
<name>A0A5C7F8F4_9BACI</name>
<dbReference type="Gene3D" id="3.40.50.2300">
    <property type="match status" value="1"/>
</dbReference>
<dbReference type="GO" id="GO:0032993">
    <property type="term" value="C:protein-DNA complex"/>
    <property type="evidence" value="ECO:0007669"/>
    <property type="project" value="TreeGrafter"/>
</dbReference>
<evidence type="ECO:0000313" key="12">
    <source>
        <dbReference type="Proteomes" id="UP000321816"/>
    </source>
</evidence>
<dbReference type="Pfam" id="PF00486">
    <property type="entry name" value="Trans_reg_C"/>
    <property type="match status" value="1"/>
</dbReference>
<dbReference type="OrthoDB" id="2964892at2"/>
<evidence type="ECO:0000313" key="11">
    <source>
        <dbReference type="EMBL" id="WWD79162.1"/>
    </source>
</evidence>
<dbReference type="GO" id="GO:0000976">
    <property type="term" value="F:transcription cis-regulatory region binding"/>
    <property type="evidence" value="ECO:0007669"/>
    <property type="project" value="TreeGrafter"/>
</dbReference>
<dbReference type="InterPro" id="IPR011006">
    <property type="entry name" value="CheY-like_superfamily"/>
</dbReference>
<dbReference type="CDD" id="cd00383">
    <property type="entry name" value="trans_reg_C"/>
    <property type="match status" value="1"/>
</dbReference>
<evidence type="ECO:0000256" key="4">
    <source>
        <dbReference type="ARBA" id="ARBA00023015"/>
    </source>
</evidence>
<dbReference type="PANTHER" id="PTHR48111">
    <property type="entry name" value="REGULATOR OF RPOS"/>
    <property type="match status" value="1"/>
</dbReference>
<dbReference type="PROSITE" id="PS51755">
    <property type="entry name" value="OMPR_PHOB"/>
    <property type="match status" value="1"/>
</dbReference>
<dbReference type="SUPFAM" id="SSF46894">
    <property type="entry name" value="C-terminal effector domain of the bipartite response regulators"/>
    <property type="match status" value="1"/>
</dbReference>
<dbReference type="InterPro" id="IPR001789">
    <property type="entry name" value="Sig_transdc_resp-reg_receiver"/>
</dbReference>